<evidence type="ECO:0000256" key="6">
    <source>
        <dbReference type="ARBA" id="ARBA00023002"/>
    </source>
</evidence>
<dbReference type="HOGENOM" id="CLU_001570_2_3_1"/>
<dbReference type="PRINTS" id="PR00463">
    <property type="entry name" value="EP450I"/>
</dbReference>
<dbReference type="Gene3D" id="1.10.630.10">
    <property type="entry name" value="Cytochrome P450"/>
    <property type="match status" value="1"/>
</dbReference>
<dbReference type="GO" id="GO:0020037">
    <property type="term" value="F:heme binding"/>
    <property type="evidence" value="ECO:0007669"/>
    <property type="project" value="InterPro"/>
</dbReference>
<dbReference type="PANTHER" id="PTHR46300:SF7">
    <property type="entry name" value="P450, PUTATIVE (EUROFUNG)-RELATED"/>
    <property type="match status" value="1"/>
</dbReference>
<dbReference type="GO" id="GO:0004497">
    <property type="term" value="F:monooxygenase activity"/>
    <property type="evidence" value="ECO:0007669"/>
    <property type="project" value="UniProtKB-KW"/>
</dbReference>
<evidence type="ECO:0000256" key="9">
    <source>
        <dbReference type="PIRSR" id="PIRSR602401-1"/>
    </source>
</evidence>
<name>A0A0C9TGB0_PAXIN</name>
<proteinExistence type="inferred from homology"/>
<dbReference type="EMBL" id="KN819341">
    <property type="protein sequence ID" value="KIJ14695.1"/>
    <property type="molecule type" value="Genomic_DNA"/>
</dbReference>
<evidence type="ECO:0000256" key="2">
    <source>
        <dbReference type="ARBA" id="ARBA00005179"/>
    </source>
</evidence>
<keyword evidence="6 10" id="KW-0560">Oxidoreductase</keyword>
<dbReference type="SUPFAM" id="SSF48264">
    <property type="entry name" value="Cytochrome P450"/>
    <property type="match status" value="1"/>
</dbReference>
<keyword evidence="4 9" id="KW-0349">Heme</keyword>
<dbReference type="Pfam" id="PF00067">
    <property type="entry name" value="p450"/>
    <property type="match status" value="1"/>
</dbReference>
<dbReference type="PANTHER" id="PTHR46300">
    <property type="entry name" value="P450, PUTATIVE (EUROFUNG)-RELATED-RELATED"/>
    <property type="match status" value="1"/>
</dbReference>
<evidence type="ECO:0000313" key="12">
    <source>
        <dbReference type="Proteomes" id="UP000053647"/>
    </source>
</evidence>
<dbReference type="AlphaFoldDB" id="A0A0C9TGB0"/>
<evidence type="ECO:0000313" key="11">
    <source>
        <dbReference type="EMBL" id="KIJ14695.1"/>
    </source>
</evidence>
<evidence type="ECO:0000256" key="8">
    <source>
        <dbReference type="ARBA" id="ARBA00023033"/>
    </source>
</evidence>
<reference evidence="12" key="2">
    <citation type="submission" date="2015-01" db="EMBL/GenBank/DDBJ databases">
        <title>Evolutionary Origins and Diversification of the Mycorrhizal Mutualists.</title>
        <authorList>
            <consortium name="DOE Joint Genome Institute"/>
            <consortium name="Mycorrhizal Genomics Consortium"/>
            <person name="Kohler A."/>
            <person name="Kuo A."/>
            <person name="Nagy L.G."/>
            <person name="Floudas D."/>
            <person name="Copeland A."/>
            <person name="Barry K.W."/>
            <person name="Cichocki N."/>
            <person name="Veneault-Fourrey C."/>
            <person name="LaButti K."/>
            <person name="Lindquist E.A."/>
            <person name="Lipzen A."/>
            <person name="Lundell T."/>
            <person name="Morin E."/>
            <person name="Murat C."/>
            <person name="Riley R."/>
            <person name="Ohm R."/>
            <person name="Sun H."/>
            <person name="Tunlid A."/>
            <person name="Henrissat B."/>
            <person name="Grigoriev I.V."/>
            <person name="Hibbett D.S."/>
            <person name="Martin F."/>
        </authorList>
    </citation>
    <scope>NUCLEOTIDE SEQUENCE [LARGE SCALE GENOMIC DNA]</scope>
    <source>
        <strain evidence="12">ATCC 200175</strain>
    </source>
</reference>
<organism evidence="11 12">
    <name type="scientific">Paxillus involutus ATCC 200175</name>
    <dbReference type="NCBI Taxonomy" id="664439"/>
    <lineage>
        <taxon>Eukaryota</taxon>
        <taxon>Fungi</taxon>
        <taxon>Dikarya</taxon>
        <taxon>Basidiomycota</taxon>
        <taxon>Agaricomycotina</taxon>
        <taxon>Agaricomycetes</taxon>
        <taxon>Agaricomycetidae</taxon>
        <taxon>Boletales</taxon>
        <taxon>Paxilineae</taxon>
        <taxon>Paxillaceae</taxon>
        <taxon>Paxillus</taxon>
    </lineage>
</organism>
<dbReference type="InterPro" id="IPR036396">
    <property type="entry name" value="Cyt_P450_sf"/>
</dbReference>
<evidence type="ECO:0000256" key="4">
    <source>
        <dbReference type="ARBA" id="ARBA00022617"/>
    </source>
</evidence>
<dbReference type="InterPro" id="IPR050364">
    <property type="entry name" value="Cytochrome_P450_fung"/>
</dbReference>
<dbReference type="Proteomes" id="UP000053647">
    <property type="component" value="Unassembled WGS sequence"/>
</dbReference>
<keyword evidence="5 9" id="KW-0479">Metal-binding</keyword>
<accession>A0A0C9TGB0</accession>
<protein>
    <recommendedName>
        <fullName evidence="13">Cytochrome P450</fullName>
    </recommendedName>
</protein>
<sequence length="491" mass="55954">MKETYLALLVGLISLVVFSIVRRLVLSRTRRRGFPLPPGPRPLPILGNILSLDGVEPWKTYAAWSAIYGEGDIIYSRILDQEFLILNSQSDVIELFEKRSQIYSDRPFIATLEPFGWDRNLGFVPYGDHWRLSRRIVHQTFRAKASLQLRPMQLTKVREMVTNILDDPSRYASYCETFAVAVTMIAVYDYDPTPRDDPIVHLAEQFIKASEDALNPENAFALRFFPFLLHLPDWCPGSSLKKKARQSRKCSEEWVEIPYKYVQDRMVRTPVDSMVSDHITRMGKLDPSQHLAYEDALKTASSTAYIASVETTSSSLMVFILAMVLNPHIARRAQEEIDSVVGRDRLPDFDDRTSLPYVEAIMRETMRWEPLVPLVMHSATSSYVYKGLYIPDRVAVVANTWAISRDETRYPNASQFIPERFLTSEGGLNNDDPAQFVFGFGRRICPGRHTADASMWIGIATMLATFHFAHAKDAQGNDIEFKPSFVHGGTR</sequence>
<reference evidence="11 12" key="1">
    <citation type="submission" date="2014-06" db="EMBL/GenBank/DDBJ databases">
        <authorList>
            <consortium name="DOE Joint Genome Institute"/>
            <person name="Kuo A."/>
            <person name="Kohler A."/>
            <person name="Nagy L.G."/>
            <person name="Floudas D."/>
            <person name="Copeland A."/>
            <person name="Barry K.W."/>
            <person name="Cichocki N."/>
            <person name="Veneault-Fourrey C."/>
            <person name="LaButti K."/>
            <person name="Lindquist E.A."/>
            <person name="Lipzen A."/>
            <person name="Lundell T."/>
            <person name="Morin E."/>
            <person name="Murat C."/>
            <person name="Sun H."/>
            <person name="Tunlid A."/>
            <person name="Henrissat B."/>
            <person name="Grigoriev I.V."/>
            <person name="Hibbett D.S."/>
            <person name="Martin F."/>
            <person name="Nordberg H.P."/>
            <person name="Cantor M.N."/>
            <person name="Hua S.X."/>
        </authorList>
    </citation>
    <scope>NUCLEOTIDE SEQUENCE [LARGE SCALE GENOMIC DNA]</scope>
    <source>
        <strain evidence="11 12">ATCC 200175</strain>
    </source>
</reference>
<gene>
    <name evidence="11" type="ORF">PAXINDRAFT_78839</name>
</gene>
<comment type="pathway">
    <text evidence="2">Secondary metabolite biosynthesis.</text>
</comment>
<dbReference type="InterPro" id="IPR001128">
    <property type="entry name" value="Cyt_P450"/>
</dbReference>
<feature type="binding site" description="axial binding residue" evidence="9">
    <location>
        <position position="445"/>
    </location>
    <ligand>
        <name>heme</name>
        <dbReference type="ChEBI" id="CHEBI:30413"/>
    </ligand>
    <ligandPart>
        <name>Fe</name>
        <dbReference type="ChEBI" id="CHEBI:18248"/>
    </ligandPart>
</feature>
<dbReference type="InterPro" id="IPR017972">
    <property type="entry name" value="Cyt_P450_CS"/>
</dbReference>
<dbReference type="PRINTS" id="PR00385">
    <property type="entry name" value="P450"/>
</dbReference>
<dbReference type="InterPro" id="IPR002401">
    <property type="entry name" value="Cyt_P450_E_grp-I"/>
</dbReference>
<dbReference type="PROSITE" id="PS00086">
    <property type="entry name" value="CYTOCHROME_P450"/>
    <property type="match status" value="1"/>
</dbReference>
<evidence type="ECO:0008006" key="13">
    <source>
        <dbReference type="Google" id="ProtNLM"/>
    </source>
</evidence>
<dbReference type="GO" id="GO:0016705">
    <property type="term" value="F:oxidoreductase activity, acting on paired donors, with incorporation or reduction of molecular oxygen"/>
    <property type="evidence" value="ECO:0007669"/>
    <property type="project" value="InterPro"/>
</dbReference>
<evidence type="ECO:0000256" key="1">
    <source>
        <dbReference type="ARBA" id="ARBA00001971"/>
    </source>
</evidence>
<keyword evidence="8 10" id="KW-0503">Monooxygenase</keyword>
<evidence type="ECO:0000256" key="7">
    <source>
        <dbReference type="ARBA" id="ARBA00023004"/>
    </source>
</evidence>
<dbReference type="GO" id="GO:0005506">
    <property type="term" value="F:iron ion binding"/>
    <property type="evidence" value="ECO:0007669"/>
    <property type="project" value="InterPro"/>
</dbReference>
<evidence type="ECO:0000256" key="3">
    <source>
        <dbReference type="ARBA" id="ARBA00010617"/>
    </source>
</evidence>
<evidence type="ECO:0000256" key="10">
    <source>
        <dbReference type="RuleBase" id="RU000461"/>
    </source>
</evidence>
<evidence type="ECO:0000256" key="5">
    <source>
        <dbReference type="ARBA" id="ARBA00022723"/>
    </source>
</evidence>
<comment type="similarity">
    <text evidence="3 10">Belongs to the cytochrome P450 family.</text>
</comment>
<dbReference type="CDD" id="cd11065">
    <property type="entry name" value="CYP64-like"/>
    <property type="match status" value="1"/>
</dbReference>
<comment type="cofactor">
    <cofactor evidence="1 9">
        <name>heme</name>
        <dbReference type="ChEBI" id="CHEBI:30413"/>
    </cofactor>
</comment>
<keyword evidence="7 9" id="KW-0408">Iron</keyword>
<keyword evidence="12" id="KW-1185">Reference proteome</keyword>
<dbReference type="OrthoDB" id="2789670at2759"/>